<dbReference type="AlphaFoldDB" id="A0A743PEG1"/>
<dbReference type="EMBL" id="DAAUQX010000077">
    <property type="protein sequence ID" value="HAF2130784.1"/>
    <property type="molecule type" value="Genomic_DNA"/>
</dbReference>
<comment type="caution">
    <text evidence="1">The sequence shown here is derived from an EMBL/GenBank/DDBJ whole genome shotgun (WGS) entry which is preliminary data.</text>
</comment>
<organism evidence="1">
    <name type="scientific">Salmonella enterica</name>
    <name type="common">Salmonella choleraesuis</name>
    <dbReference type="NCBI Taxonomy" id="28901"/>
    <lineage>
        <taxon>Bacteria</taxon>
        <taxon>Pseudomonadati</taxon>
        <taxon>Pseudomonadota</taxon>
        <taxon>Gammaproteobacteria</taxon>
        <taxon>Enterobacterales</taxon>
        <taxon>Enterobacteriaceae</taxon>
        <taxon>Salmonella</taxon>
    </lineage>
</organism>
<dbReference type="InterPro" id="IPR010260">
    <property type="entry name" value="AlpA"/>
</dbReference>
<evidence type="ECO:0000313" key="1">
    <source>
        <dbReference type="EMBL" id="HAF2130784.1"/>
    </source>
</evidence>
<protein>
    <submittedName>
        <fullName evidence="1">AlpA family phage regulatory protein</fullName>
    </submittedName>
</protein>
<reference evidence="1" key="1">
    <citation type="journal article" date="2018" name="Genome Biol.">
        <title>SKESA: strategic k-mer extension for scrupulous assemblies.</title>
        <authorList>
            <person name="Souvorov A."/>
            <person name="Agarwala R."/>
            <person name="Lipman D.J."/>
        </authorList>
    </citation>
    <scope>NUCLEOTIDE SEQUENCE</scope>
    <source>
        <strain evidence="1">MA.CK_00/00001968</strain>
    </source>
</reference>
<reference evidence="1" key="2">
    <citation type="submission" date="2020-02" db="EMBL/GenBank/DDBJ databases">
        <authorList>
            <consortium name="NCBI Pathogen Detection Project"/>
        </authorList>
    </citation>
    <scope>NUCLEOTIDE SEQUENCE</scope>
    <source>
        <strain evidence="1">MA.CK_00/00001968</strain>
    </source>
</reference>
<gene>
    <name evidence="1" type="ORF">G9F27_005101</name>
</gene>
<dbReference type="Pfam" id="PF05930">
    <property type="entry name" value="Phage_AlpA"/>
    <property type="match status" value="1"/>
</dbReference>
<proteinExistence type="predicted"/>
<accession>A0A743PEG1</accession>
<dbReference type="Gene3D" id="1.10.238.160">
    <property type="match status" value="1"/>
</dbReference>
<sequence length="70" mass="8275">MSQPDSRKILLKKEVKEIIRIKADSAFYEMIKRGEFPVGFKIGLRRVGWYEDEVYAWLDERVKEARGKVA</sequence>
<name>A0A743PEG1_SALER</name>